<dbReference type="EMBL" id="QUNS01000001">
    <property type="protein sequence ID" value="REH56079.1"/>
    <property type="molecule type" value="Genomic_DNA"/>
</dbReference>
<dbReference type="Gene3D" id="3.30.1150.10">
    <property type="match status" value="1"/>
</dbReference>
<dbReference type="OrthoDB" id="795337at2"/>
<organism evidence="12 13">
    <name type="scientific">Tenacibaculum gallaicum</name>
    <dbReference type="NCBI Taxonomy" id="561505"/>
    <lineage>
        <taxon>Bacteria</taxon>
        <taxon>Pseudomonadati</taxon>
        <taxon>Bacteroidota</taxon>
        <taxon>Flavobacteriia</taxon>
        <taxon>Flavobacteriales</taxon>
        <taxon>Flavobacteriaceae</taxon>
        <taxon>Tenacibaculum</taxon>
    </lineage>
</organism>
<evidence type="ECO:0000256" key="10">
    <source>
        <dbReference type="SAM" id="SignalP"/>
    </source>
</evidence>
<dbReference type="SUPFAM" id="SSF74653">
    <property type="entry name" value="TolA/TonB C-terminal domain"/>
    <property type="match status" value="1"/>
</dbReference>
<sequence length="246" mass="28340">MRKYFLVVFLLSSFNFYAQQEVCESPDESLIDVNSITKCTIEPIKNSKKKADRQIKVKISASKRYLKKRVVKKKAQAISSVSTLNVNDVSASEDVKIENEEIAKKTSGYKNNLTRITEMLSKEELSEAKKLFYTEKIPSFDKCKKAKKKDRLDCFNLEMVNHINKHFRYPGEAIRNQIQGEVWIRFVIDRDGYVTNIKTLGPDGGEILNEEAKRVVSMLPRFEPGKNKGKRVPVKYGFPINFSLEE</sequence>
<dbReference type="PROSITE" id="PS52015">
    <property type="entry name" value="TONB_CTD"/>
    <property type="match status" value="1"/>
</dbReference>
<dbReference type="AlphaFoldDB" id="A0A3E0IBT5"/>
<keyword evidence="8" id="KW-1133">Transmembrane helix</keyword>
<dbReference type="Pfam" id="PF03544">
    <property type="entry name" value="TonB_C"/>
    <property type="match status" value="1"/>
</dbReference>
<reference evidence="12 13" key="1">
    <citation type="submission" date="2018-08" db="EMBL/GenBank/DDBJ databases">
        <title>Genomic Encyclopedia of Type Strains, Phase IV (KMG-IV): sequencing the most valuable type-strain genomes for metagenomic binning, comparative biology and taxonomic classification.</title>
        <authorList>
            <person name="Goeker M."/>
        </authorList>
    </citation>
    <scope>NUCLEOTIDE SEQUENCE [LARGE SCALE GENOMIC DNA]</scope>
    <source>
        <strain evidence="12 13">DSM 18841</strain>
    </source>
</reference>
<evidence type="ECO:0000256" key="2">
    <source>
        <dbReference type="ARBA" id="ARBA00006555"/>
    </source>
</evidence>
<dbReference type="RefSeq" id="WP_115899418.1">
    <property type="nucleotide sequence ID" value="NZ_QUNS01000001.1"/>
</dbReference>
<evidence type="ECO:0000256" key="5">
    <source>
        <dbReference type="ARBA" id="ARBA00022519"/>
    </source>
</evidence>
<keyword evidence="9" id="KW-0472">Membrane</keyword>
<evidence type="ECO:0000313" key="13">
    <source>
        <dbReference type="Proteomes" id="UP000256884"/>
    </source>
</evidence>
<evidence type="ECO:0000256" key="7">
    <source>
        <dbReference type="ARBA" id="ARBA00022927"/>
    </source>
</evidence>
<dbReference type="InterPro" id="IPR051045">
    <property type="entry name" value="TonB-dependent_transducer"/>
</dbReference>
<keyword evidence="4" id="KW-1003">Cell membrane</keyword>
<evidence type="ECO:0000256" key="1">
    <source>
        <dbReference type="ARBA" id="ARBA00004383"/>
    </source>
</evidence>
<dbReference type="PANTHER" id="PTHR33446">
    <property type="entry name" value="PROTEIN TONB-RELATED"/>
    <property type="match status" value="1"/>
</dbReference>
<keyword evidence="5" id="KW-0997">Cell inner membrane</keyword>
<comment type="subcellular location">
    <subcellularLocation>
        <location evidence="1">Cell inner membrane</location>
        <topology evidence="1">Single-pass membrane protein</topology>
        <orientation evidence="1">Periplasmic side</orientation>
    </subcellularLocation>
</comment>
<dbReference type="GO" id="GO:0055085">
    <property type="term" value="P:transmembrane transport"/>
    <property type="evidence" value="ECO:0007669"/>
    <property type="project" value="InterPro"/>
</dbReference>
<feature type="signal peptide" evidence="10">
    <location>
        <begin position="1"/>
        <end position="18"/>
    </location>
</feature>
<feature type="domain" description="TonB C-terminal" evidence="11">
    <location>
        <begin position="154"/>
        <end position="246"/>
    </location>
</feature>
<keyword evidence="10" id="KW-0732">Signal</keyword>
<comment type="caution">
    <text evidence="12">The sequence shown here is derived from an EMBL/GenBank/DDBJ whole genome shotgun (WGS) entry which is preliminary data.</text>
</comment>
<keyword evidence="13" id="KW-1185">Reference proteome</keyword>
<dbReference type="NCBIfam" id="TIGR01352">
    <property type="entry name" value="tonB_Cterm"/>
    <property type="match status" value="1"/>
</dbReference>
<dbReference type="PANTHER" id="PTHR33446:SF2">
    <property type="entry name" value="PROTEIN TONB"/>
    <property type="match status" value="1"/>
</dbReference>
<proteinExistence type="inferred from homology"/>
<keyword evidence="7" id="KW-0653">Protein transport</keyword>
<dbReference type="GO" id="GO:0098797">
    <property type="term" value="C:plasma membrane protein complex"/>
    <property type="evidence" value="ECO:0007669"/>
    <property type="project" value="TreeGrafter"/>
</dbReference>
<dbReference type="Proteomes" id="UP000256884">
    <property type="component" value="Unassembled WGS sequence"/>
</dbReference>
<name>A0A3E0IBT5_9FLAO</name>
<evidence type="ECO:0000256" key="6">
    <source>
        <dbReference type="ARBA" id="ARBA00022692"/>
    </source>
</evidence>
<dbReference type="InterPro" id="IPR037682">
    <property type="entry name" value="TonB_C"/>
</dbReference>
<evidence type="ECO:0000256" key="8">
    <source>
        <dbReference type="ARBA" id="ARBA00022989"/>
    </source>
</evidence>
<protein>
    <submittedName>
        <fullName evidence="12">TonB family protein</fullName>
    </submittedName>
</protein>
<evidence type="ECO:0000256" key="3">
    <source>
        <dbReference type="ARBA" id="ARBA00022448"/>
    </source>
</evidence>
<dbReference type="GO" id="GO:0015031">
    <property type="term" value="P:protein transport"/>
    <property type="evidence" value="ECO:0007669"/>
    <property type="project" value="UniProtKB-KW"/>
</dbReference>
<accession>A0A3E0IBT5</accession>
<evidence type="ECO:0000259" key="11">
    <source>
        <dbReference type="PROSITE" id="PS52015"/>
    </source>
</evidence>
<evidence type="ECO:0000256" key="4">
    <source>
        <dbReference type="ARBA" id="ARBA00022475"/>
    </source>
</evidence>
<keyword evidence="6" id="KW-0812">Transmembrane</keyword>
<comment type="similarity">
    <text evidence="2">Belongs to the TonB family.</text>
</comment>
<keyword evidence="3" id="KW-0813">Transport</keyword>
<evidence type="ECO:0000313" key="12">
    <source>
        <dbReference type="EMBL" id="REH56079.1"/>
    </source>
</evidence>
<dbReference type="InterPro" id="IPR006260">
    <property type="entry name" value="TonB/TolA_C"/>
</dbReference>
<dbReference type="GO" id="GO:0031992">
    <property type="term" value="F:energy transducer activity"/>
    <property type="evidence" value="ECO:0007669"/>
    <property type="project" value="TreeGrafter"/>
</dbReference>
<feature type="chain" id="PRO_5017833632" evidence="10">
    <location>
        <begin position="19"/>
        <end position="246"/>
    </location>
</feature>
<gene>
    <name evidence="12" type="ORF">C7448_101108</name>
</gene>
<evidence type="ECO:0000256" key="9">
    <source>
        <dbReference type="ARBA" id="ARBA00023136"/>
    </source>
</evidence>